<dbReference type="CDD" id="cd12087">
    <property type="entry name" value="TM_EGFR-like"/>
    <property type="match status" value="1"/>
</dbReference>
<evidence type="ECO:0000256" key="2">
    <source>
        <dbReference type="SAM" id="Phobius"/>
    </source>
</evidence>
<sequence>MFVAAFFLIASLAIGPQAVLAKFNSILFSSIQQCGPFNVTFNGGSMPAALPLTLTVIPFDSVPISIPIPQASWNTTTGSGAVITFLPLAADSRFIALLEDGNGTAMGAISDVIGVDTSADTSCLPSATAQSAAPFILKEIPSQCESFNVTFNATQHRAPTIQAFVPRGRPFTVKQDPGADSTGSASYLMNLTRGFQVALLFNDNGTRQTSDLLTVGGDSTSSSSCLPKFNATSAAPSKPSGGLSSGGAVAIGVVSGTIVGAMLILLALFLYRERRRHLARLDETMRKMDMESATKDPKAFDSPSISPTKFSQEQAIGRQNIPRSNYLSKPPDQTYGTSPVTPEFIQRRPPSPQFRTVELGDGFVEVLPPGYPPRRSEDRMTQSDVRSISSLDIEGILEAATIGTMPRNPTTRDDASSIRSSGRRSTRPSVNQLRLMDSSGILRTKRSQENLDVPMSATPYGRFSGLSTLEVQRRDPTLGPDSAISLGTISPMRGNLVKKSTTDYMSEVGSIRSGRVSDRYTQRFQGRTSGDWHVGGPVGIGRGSDPSRI</sequence>
<proteinExistence type="predicted"/>
<feature type="compositionally biased region" description="Polar residues" evidence="1">
    <location>
        <begin position="303"/>
        <end position="314"/>
    </location>
</feature>
<evidence type="ECO:0000313" key="5">
    <source>
        <dbReference type="Proteomes" id="UP000030671"/>
    </source>
</evidence>
<keyword evidence="3" id="KW-0732">Signal</keyword>
<organism evidence="4 5">
    <name type="scientific">Heterobasidion irregulare (strain TC 32-1)</name>
    <dbReference type="NCBI Taxonomy" id="747525"/>
    <lineage>
        <taxon>Eukaryota</taxon>
        <taxon>Fungi</taxon>
        <taxon>Dikarya</taxon>
        <taxon>Basidiomycota</taxon>
        <taxon>Agaricomycotina</taxon>
        <taxon>Agaricomycetes</taxon>
        <taxon>Russulales</taxon>
        <taxon>Bondarzewiaceae</taxon>
        <taxon>Heterobasidion</taxon>
        <taxon>Heterobasidion annosum species complex</taxon>
    </lineage>
</organism>
<dbReference type="InParanoid" id="W4K7I6"/>
<dbReference type="AlphaFoldDB" id="W4K7I6"/>
<evidence type="ECO:0000256" key="1">
    <source>
        <dbReference type="SAM" id="MobiDB-lite"/>
    </source>
</evidence>
<protein>
    <recommendedName>
        <fullName evidence="6">Mid2 domain-containing protein</fullName>
    </recommendedName>
</protein>
<dbReference type="RefSeq" id="XP_009546372.1">
    <property type="nucleotide sequence ID" value="XM_009548077.1"/>
</dbReference>
<dbReference type="Proteomes" id="UP000030671">
    <property type="component" value="Unassembled WGS sequence"/>
</dbReference>
<accession>W4K7I6</accession>
<dbReference type="HOGENOM" id="CLU_035742_0_0_1"/>
<dbReference type="GeneID" id="20670502"/>
<keyword evidence="2" id="KW-1133">Transmembrane helix</keyword>
<feature type="signal peptide" evidence="3">
    <location>
        <begin position="1"/>
        <end position="21"/>
    </location>
</feature>
<reference evidence="4 5" key="1">
    <citation type="journal article" date="2012" name="New Phytol.">
        <title>Insight into trade-off between wood decay and parasitism from the genome of a fungal forest pathogen.</title>
        <authorList>
            <person name="Olson A."/>
            <person name="Aerts A."/>
            <person name="Asiegbu F."/>
            <person name="Belbahri L."/>
            <person name="Bouzid O."/>
            <person name="Broberg A."/>
            <person name="Canback B."/>
            <person name="Coutinho P.M."/>
            <person name="Cullen D."/>
            <person name="Dalman K."/>
            <person name="Deflorio G."/>
            <person name="van Diepen L.T."/>
            <person name="Dunand C."/>
            <person name="Duplessis S."/>
            <person name="Durling M."/>
            <person name="Gonthier P."/>
            <person name="Grimwood J."/>
            <person name="Fossdal C.G."/>
            <person name="Hansson D."/>
            <person name="Henrissat B."/>
            <person name="Hietala A."/>
            <person name="Himmelstrand K."/>
            <person name="Hoffmeister D."/>
            <person name="Hogberg N."/>
            <person name="James T.Y."/>
            <person name="Karlsson M."/>
            <person name="Kohler A."/>
            <person name="Kues U."/>
            <person name="Lee Y.H."/>
            <person name="Lin Y.C."/>
            <person name="Lind M."/>
            <person name="Lindquist E."/>
            <person name="Lombard V."/>
            <person name="Lucas S."/>
            <person name="Lunden K."/>
            <person name="Morin E."/>
            <person name="Murat C."/>
            <person name="Park J."/>
            <person name="Raffaello T."/>
            <person name="Rouze P."/>
            <person name="Salamov A."/>
            <person name="Schmutz J."/>
            <person name="Solheim H."/>
            <person name="Stahlberg J."/>
            <person name="Velez H."/>
            <person name="de Vries R.P."/>
            <person name="Wiebenga A."/>
            <person name="Woodward S."/>
            <person name="Yakovlev I."/>
            <person name="Garbelotto M."/>
            <person name="Martin F."/>
            <person name="Grigoriev I.V."/>
            <person name="Stenlid J."/>
        </authorList>
    </citation>
    <scope>NUCLEOTIDE SEQUENCE [LARGE SCALE GENOMIC DNA]</scope>
    <source>
        <strain evidence="4 5">TC 32-1</strain>
    </source>
</reference>
<keyword evidence="2" id="KW-0812">Transmembrane</keyword>
<feature type="chain" id="PRO_5004845222" description="Mid2 domain-containing protein" evidence="3">
    <location>
        <begin position="22"/>
        <end position="549"/>
    </location>
</feature>
<dbReference type="eggNOG" id="ENOG502SP8H">
    <property type="taxonomic scope" value="Eukaryota"/>
</dbReference>
<gene>
    <name evidence="4" type="ORF">HETIRDRAFT_318359</name>
</gene>
<feature type="compositionally biased region" description="Basic and acidic residues" evidence="1">
    <location>
        <begin position="288"/>
        <end position="299"/>
    </location>
</feature>
<evidence type="ECO:0008006" key="6">
    <source>
        <dbReference type="Google" id="ProtNLM"/>
    </source>
</evidence>
<evidence type="ECO:0000313" key="4">
    <source>
        <dbReference type="EMBL" id="ETW81763.1"/>
    </source>
</evidence>
<keyword evidence="5" id="KW-1185">Reference proteome</keyword>
<keyword evidence="2" id="KW-0472">Membrane</keyword>
<dbReference type="EMBL" id="KI925458">
    <property type="protein sequence ID" value="ETW81763.1"/>
    <property type="molecule type" value="Genomic_DNA"/>
</dbReference>
<feature type="region of interest" description="Disordered" evidence="1">
    <location>
        <begin position="404"/>
        <end position="430"/>
    </location>
</feature>
<evidence type="ECO:0000256" key="3">
    <source>
        <dbReference type="SAM" id="SignalP"/>
    </source>
</evidence>
<feature type="transmembrane region" description="Helical" evidence="2">
    <location>
        <begin position="247"/>
        <end position="271"/>
    </location>
</feature>
<dbReference type="KEGG" id="hir:HETIRDRAFT_318359"/>
<feature type="region of interest" description="Disordered" evidence="1">
    <location>
        <begin position="288"/>
        <end position="356"/>
    </location>
</feature>
<dbReference type="OrthoDB" id="3266941at2759"/>
<feature type="region of interest" description="Disordered" evidence="1">
    <location>
        <begin position="526"/>
        <end position="549"/>
    </location>
</feature>
<name>W4K7I6_HETIT</name>